<organism evidence="1 2">
    <name type="scientific">Sphingobacterium kitahiroshimense</name>
    <dbReference type="NCBI Taxonomy" id="470446"/>
    <lineage>
        <taxon>Bacteria</taxon>
        <taxon>Pseudomonadati</taxon>
        <taxon>Bacteroidota</taxon>
        <taxon>Sphingobacteriia</taxon>
        <taxon>Sphingobacteriales</taxon>
        <taxon>Sphingobacteriaceae</taxon>
        <taxon>Sphingobacterium</taxon>
    </lineage>
</organism>
<name>A0ABV0BMA6_9SPHI</name>
<evidence type="ECO:0008006" key="3">
    <source>
        <dbReference type="Google" id="ProtNLM"/>
    </source>
</evidence>
<dbReference type="Proteomes" id="UP001409291">
    <property type="component" value="Unassembled WGS sequence"/>
</dbReference>
<dbReference type="InterPro" id="IPR008969">
    <property type="entry name" value="CarboxyPept-like_regulatory"/>
</dbReference>
<dbReference type="SUPFAM" id="SSF49464">
    <property type="entry name" value="Carboxypeptidase regulatory domain-like"/>
    <property type="match status" value="1"/>
</dbReference>
<gene>
    <name evidence="1" type="ORF">ABE541_01550</name>
</gene>
<proteinExistence type="predicted"/>
<comment type="caution">
    <text evidence="1">The sequence shown here is derived from an EMBL/GenBank/DDBJ whole genome shotgun (WGS) entry which is preliminary data.</text>
</comment>
<evidence type="ECO:0000313" key="2">
    <source>
        <dbReference type="Proteomes" id="UP001409291"/>
    </source>
</evidence>
<dbReference type="EMBL" id="JBDJNQ010000001">
    <property type="protein sequence ID" value="MEN5375936.1"/>
    <property type="molecule type" value="Genomic_DNA"/>
</dbReference>
<accession>A0ABV0BMA6</accession>
<sequence>MLLRSLTVICYILCSAWVFGQQVAIEGVLVDKASGKPLNYIHVVLKSSDHKLLTFKETNENGAFSLTTLKGVDGAYLEINHLGYHKKIIPLTDLRTKKTIELEQKAVLLDDVEVKSRPKIRRIGDTLSYDVSTFAKDEDRSIGEVLKRMPGIEVGENGAIKYQGKSISKFYIDGDDLLDDRYSIGTKTIPHKMVKDIQVLTNHEHMKVLKNKRFTDNVAINLVIKDDAKLKLTGQAKLGAGMPKQYDAEVNTILFNKKYKVLNVLQGNNIGNDLTGDFTGFNQSSVFAQMGYSPINNLLAVGTVGGPPVAKSNYFMNNTVALNANNLLNIKNGLQLKSNVQLLYDKNNITFQGKTSYFSEEGDFVFDENQYTETAEWLAAFRLSLNKNMEKRYINNTFSFEYEKEDRRATIGSNGNTIFGNLNHKIRGFSNQLEWVPQLKNGDIVQINWYMNYANKPQTLAFSPGLFPDIFASGISYEQTLQHVEVPTIFTNGSIGYRLPKGKIKQYYTLGAMMEDQKLKSGIDLNKEGIVKATDVDSTENNMHWNRSSFSVNADYEWSINRLATKLSLPLSWQHTSYIDDGFSIDNSQNNLLFNPSFSARLQVHQEDELSFSYQRGNTFGTIENVYRGLLIRNYRTLSTNSGGINENRSNNFGLNYKLGKTIKLLFFNFGLGYNQSISSTMLSNVINEESTQTQLIAQENEVKSYSASAGIDKYIFALSSTVKIAASWSLSDYNQLFNVEILPFQNTSYTLRPNMEFKIWKQLNLSYTGQLSWVSTKQKGGSDELNRNTFNASHQMSLPVNLFSSVHLRLSARNTYSHQPGLKDFNYVFFDTFLRYRHKKLKTDFELNLTNLANVKKFETYYISANMQTHNQYELRGRMAVLKVVFNFK</sequence>
<dbReference type="SUPFAM" id="SSF56935">
    <property type="entry name" value="Porins"/>
    <property type="match status" value="1"/>
</dbReference>
<dbReference type="RefSeq" id="WP_346580447.1">
    <property type="nucleotide sequence ID" value="NZ_JBDJLH010000005.1"/>
</dbReference>
<protein>
    <recommendedName>
        <fullName evidence="3">TonB-dependent receptor</fullName>
    </recommendedName>
</protein>
<reference evidence="1 2" key="1">
    <citation type="submission" date="2024-04" db="EMBL/GenBank/DDBJ databases">
        <title>WGS of bacteria from Torrens River.</title>
        <authorList>
            <person name="Wyrsch E.R."/>
            <person name="Drigo B."/>
        </authorList>
    </citation>
    <scope>NUCLEOTIDE SEQUENCE [LARGE SCALE GENOMIC DNA]</scope>
    <source>
        <strain evidence="1 2">TWI391</strain>
    </source>
</reference>
<evidence type="ECO:0000313" key="1">
    <source>
        <dbReference type="EMBL" id="MEN5375936.1"/>
    </source>
</evidence>
<keyword evidence="2" id="KW-1185">Reference proteome</keyword>